<evidence type="ECO:0000256" key="1">
    <source>
        <dbReference type="ARBA" id="ARBA00022741"/>
    </source>
</evidence>
<dbReference type="GO" id="GO:0035556">
    <property type="term" value="P:intracellular signal transduction"/>
    <property type="evidence" value="ECO:0007669"/>
    <property type="project" value="TreeGrafter"/>
</dbReference>
<feature type="binding site" evidence="3">
    <location>
        <position position="52"/>
    </location>
    <ligand>
        <name>ATP</name>
        <dbReference type="ChEBI" id="CHEBI:30616"/>
    </ligand>
</feature>
<dbReference type="GO" id="GO:0004674">
    <property type="term" value="F:protein serine/threonine kinase activity"/>
    <property type="evidence" value="ECO:0007669"/>
    <property type="project" value="UniProtKB-KW"/>
</dbReference>
<feature type="domain" description="Protein kinase" evidence="5">
    <location>
        <begin position="23"/>
        <end position="275"/>
    </location>
</feature>
<dbReference type="InterPro" id="IPR011009">
    <property type="entry name" value="Kinase-like_dom_sf"/>
</dbReference>
<reference evidence="6" key="1">
    <citation type="submission" date="2016-10" db="EMBL/GenBank/DDBJ databases">
        <authorList>
            <person name="Benchimol M."/>
            <person name="Almeida L.G."/>
            <person name="Vasconcelos A.T."/>
            <person name="Perreira-Neves A."/>
            <person name="Rosa I.A."/>
            <person name="Tasca T."/>
            <person name="Bogo M.R."/>
            <person name="de Souza W."/>
        </authorList>
    </citation>
    <scope>NUCLEOTIDE SEQUENCE [LARGE SCALE GENOMIC DNA]</scope>
    <source>
        <strain evidence="6">K</strain>
    </source>
</reference>
<dbReference type="InterPro" id="IPR008271">
    <property type="entry name" value="Ser/Thr_kinase_AS"/>
</dbReference>
<dbReference type="GO" id="GO:0005737">
    <property type="term" value="C:cytoplasm"/>
    <property type="evidence" value="ECO:0007669"/>
    <property type="project" value="TreeGrafter"/>
</dbReference>
<keyword evidence="7" id="KW-1185">Reference proteome</keyword>
<comment type="similarity">
    <text evidence="4">Belongs to the protein kinase superfamily.</text>
</comment>
<evidence type="ECO:0000256" key="2">
    <source>
        <dbReference type="ARBA" id="ARBA00022840"/>
    </source>
</evidence>
<dbReference type="PROSITE" id="PS50011">
    <property type="entry name" value="PROTEIN_KINASE_DOM"/>
    <property type="match status" value="1"/>
</dbReference>
<keyword evidence="6" id="KW-0808">Transferase</keyword>
<dbReference type="VEuPathDB" id="TrichDB:TRFO_01521"/>
<dbReference type="SMART" id="SM00220">
    <property type="entry name" value="S_TKc"/>
    <property type="match status" value="1"/>
</dbReference>
<dbReference type="Pfam" id="PF00069">
    <property type="entry name" value="Pkinase"/>
    <property type="match status" value="1"/>
</dbReference>
<keyword evidence="2 3" id="KW-0067">ATP-binding</keyword>
<dbReference type="GO" id="GO:0005524">
    <property type="term" value="F:ATP binding"/>
    <property type="evidence" value="ECO:0007669"/>
    <property type="project" value="UniProtKB-UniRule"/>
</dbReference>
<keyword evidence="1 3" id="KW-0547">Nucleotide-binding</keyword>
<organism evidence="6 7">
    <name type="scientific">Tritrichomonas foetus</name>
    <dbReference type="NCBI Taxonomy" id="1144522"/>
    <lineage>
        <taxon>Eukaryota</taxon>
        <taxon>Metamonada</taxon>
        <taxon>Parabasalia</taxon>
        <taxon>Tritrichomonadida</taxon>
        <taxon>Tritrichomonadidae</taxon>
        <taxon>Tritrichomonas</taxon>
    </lineage>
</organism>
<keyword evidence="4" id="KW-0723">Serine/threonine-protein kinase</keyword>
<dbReference type="PANTHER" id="PTHR24346">
    <property type="entry name" value="MAP/MICROTUBULE AFFINITY-REGULATING KINASE"/>
    <property type="match status" value="1"/>
</dbReference>
<keyword evidence="6" id="KW-0418">Kinase</keyword>
<dbReference type="AlphaFoldDB" id="A0A1J4JXE3"/>
<evidence type="ECO:0000256" key="4">
    <source>
        <dbReference type="RuleBase" id="RU000304"/>
    </source>
</evidence>
<dbReference type="InterPro" id="IPR017441">
    <property type="entry name" value="Protein_kinase_ATP_BS"/>
</dbReference>
<dbReference type="PROSITE" id="PS00108">
    <property type="entry name" value="PROTEIN_KINASE_ST"/>
    <property type="match status" value="1"/>
</dbReference>
<evidence type="ECO:0000313" key="7">
    <source>
        <dbReference type="Proteomes" id="UP000179807"/>
    </source>
</evidence>
<protein>
    <submittedName>
        <fullName evidence="6">CAMK family protein kinase</fullName>
    </submittedName>
</protein>
<dbReference type="EMBL" id="MLAK01000815">
    <property type="protein sequence ID" value="OHT03823.1"/>
    <property type="molecule type" value="Genomic_DNA"/>
</dbReference>
<dbReference type="InterPro" id="IPR000719">
    <property type="entry name" value="Prot_kinase_dom"/>
</dbReference>
<dbReference type="RefSeq" id="XP_068356959.1">
    <property type="nucleotide sequence ID" value="XM_068490145.1"/>
</dbReference>
<proteinExistence type="inferred from homology"/>
<evidence type="ECO:0000256" key="3">
    <source>
        <dbReference type="PROSITE-ProRule" id="PRU10141"/>
    </source>
</evidence>
<dbReference type="OrthoDB" id="942095at2759"/>
<dbReference type="PANTHER" id="PTHR24346:SF30">
    <property type="entry name" value="MATERNAL EMBRYONIC LEUCINE ZIPPER KINASE"/>
    <property type="match status" value="1"/>
</dbReference>
<dbReference type="GeneID" id="94824849"/>
<dbReference type="SUPFAM" id="SSF56112">
    <property type="entry name" value="Protein kinase-like (PK-like)"/>
    <property type="match status" value="1"/>
</dbReference>
<evidence type="ECO:0000259" key="5">
    <source>
        <dbReference type="PROSITE" id="PS50011"/>
    </source>
</evidence>
<sequence>METIPAVINDECPIDIPLHFGRYDFVRTIGSGSFSIVALVNERGTQNQYACKICSRHQLMEKNIFDRFEREVRIMQSFRHPSLVALEDVVYDQNLIYLIMEYCQNGELFQVIADHGRLDEEMSRHIFSQIVYGMIYIHSRDIAHRDLKPENILLDRDMNAKITDFGLCHQVDQNSLLKTPCGSPFYAPPEVISNVPYDGKLGDVWSLGVVLYTMVTGALPWQESNQIQLFQQIIDANFTIPRNLSPALRDLISRLMRPDPNDRPQMQEIATHPWLISEEQCIQNPTQSIKLDANPNGKNAQSNIVKRALIVRPNVQSATANNVSSFGGPQKMLNLIRRVPPSSAKKNQASMVQKGKVSTSIVMARRASAF</sequence>
<dbReference type="PROSITE" id="PS00107">
    <property type="entry name" value="PROTEIN_KINASE_ATP"/>
    <property type="match status" value="1"/>
</dbReference>
<dbReference type="Proteomes" id="UP000179807">
    <property type="component" value="Unassembled WGS sequence"/>
</dbReference>
<dbReference type="FunFam" id="3.30.200.20:FF:000042">
    <property type="entry name" value="Aurora kinase A"/>
    <property type="match status" value="1"/>
</dbReference>
<dbReference type="FunFam" id="1.10.510.10:FF:000956">
    <property type="entry name" value="CAMK family protein kinase"/>
    <property type="match status" value="1"/>
</dbReference>
<gene>
    <name evidence="6" type="ORF">TRFO_01521</name>
</gene>
<evidence type="ECO:0000313" key="6">
    <source>
        <dbReference type="EMBL" id="OHT03823.1"/>
    </source>
</evidence>
<accession>A0A1J4JXE3</accession>
<dbReference type="CDD" id="cd14003">
    <property type="entry name" value="STKc_AMPK-like"/>
    <property type="match status" value="1"/>
</dbReference>
<comment type="caution">
    <text evidence="6">The sequence shown here is derived from an EMBL/GenBank/DDBJ whole genome shotgun (WGS) entry which is preliminary data.</text>
</comment>
<name>A0A1J4JXE3_9EUKA</name>
<dbReference type="Gene3D" id="1.10.510.10">
    <property type="entry name" value="Transferase(Phosphotransferase) domain 1"/>
    <property type="match status" value="1"/>
</dbReference>